<keyword evidence="3" id="KW-1185">Reference proteome</keyword>
<protein>
    <recommendedName>
        <fullName evidence="1">6-hydroxymethylpterin diphosphokinase MptE-like domain-containing protein</fullName>
    </recommendedName>
</protein>
<dbReference type="EMBL" id="AP008955">
    <property type="protein sequence ID" value="BAH46310.1"/>
    <property type="molecule type" value="Genomic_DNA"/>
</dbReference>
<evidence type="ECO:0000313" key="3">
    <source>
        <dbReference type="Proteomes" id="UP000001877"/>
    </source>
</evidence>
<feature type="domain" description="6-hydroxymethylpterin diphosphokinase MptE-like" evidence="1">
    <location>
        <begin position="206"/>
        <end position="380"/>
    </location>
</feature>
<gene>
    <name evidence="2" type="ordered locus">BBR47_53330</name>
</gene>
<dbReference type="PANTHER" id="PTHR41786">
    <property type="entry name" value="MOTILITY ACCESSORY FACTOR MAF"/>
    <property type="match status" value="1"/>
</dbReference>
<dbReference type="RefSeq" id="WP_015893559.1">
    <property type="nucleotide sequence ID" value="NC_012491.1"/>
</dbReference>
<reference evidence="2 3" key="1">
    <citation type="submission" date="2005-03" db="EMBL/GenBank/DDBJ databases">
        <title>Brevibacillus brevis strain 47, complete genome.</title>
        <authorList>
            <person name="Hosoyama A."/>
            <person name="Yamada R."/>
            <person name="Hongo Y."/>
            <person name="Terui Y."/>
            <person name="Ankai A."/>
            <person name="Masuyama W."/>
            <person name="Sekiguchi M."/>
            <person name="Takeda T."/>
            <person name="Asano K."/>
            <person name="Ohji S."/>
            <person name="Ichikawa N."/>
            <person name="Narita S."/>
            <person name="Aoki N."/>
            <person name="Miura H."/>
            <person name="Matsushita S."/>
            <person name="Sekigawa T."/>
            <person name="Yamagata H."/>
            <person name="Yoshikawa H."/>
            <person name="Udaka S."/>
            <person name="Tanikawa S."/>
            <person name="Fujita N."/>
        </authorList>
    </citation>
    <scope>NUCLEOTIDE SEQUENCE [LARGE SCALE GENOMIC DNA]</scope>
    <source>
        <strain evidence="3">47 / JCM 6285 / NBRC 100599</strain>
    </source>
</reference>
<evidence type="ECO:0000313" key="2">
    <source>
        <dbReference type="EMBL" id="BAH46310.1"/>
    </source>
</evidence>
<sequence>MILNNITVLKSRYPNVWEKYKDSIIKSRDKVSVEQSKTNDLVIAITKESGLNYIHSKYNPIQEANRFIESIKDIGEKHVLFYGVGLGYHIDTFVEMYPETSFSIYEPNFEIFQELLRHKNLELWSPGKRMKKIMVEENPDDCRNNLLSFTNLLSEEIYIAILPSYERIFADETKNFMDTFRQVIYERRQSINTGKLFAKRKIINGFRNIPYMMSTPDFMSKESEAFKGKPAIIVSAGPSLNDEYENLRYIKSNGLAYIFSVGSAVNALLSQGIEPDGTFSYDGSILNQKVFTNIKSQGIDQVPLIFGSTIGFETIMDYPGKMANFSVERDSIVNLFLKRIDGAPIEQIGYFTSVATLALEVLLRKQFSPIILVGQNFAYRADLNYAKGIDYIDTALSDQQKNNALNVVDVEGNLTLSSRLHIDMRKEMEQAITAFPTAKIMNSSKGGAHIEGTVYKSLEEIIETSLITSNVVAHDWFEQLEHDIKYDLEHFKKTVLEMSRSAEELSKIFRRFEDIITEMKHYITTRNTPQLEKLFNVFDKMFDRLQKNKYNLVIIQPMNNIIFQLVMNVFEEVRFSPDPVSKAKKVTDEFGDYLRVCQEDLLLTKKLLEEMDDIVLEKRNLV</sequence>
<dbReference type="HOGENOM" id="CLU_026503_0_0_9"/>
<evidence type="ECO:0000259" key="1">
    <source>
        <dbReference type="Pfam" id="PF01973"/>
    </source>
</evidence>
<accession>C0Z6W1</accession>
<dbReference type="KEGG" id="bbe:BBR47_53330"/>
<name>C0Z6W1_BREBN</name>
<dbReference type="InterPro" id="IPR002826">
    <property type="entry name" value="MptE-like"/>
</dbReference>
<dbReference type="STRING" id="358681.BBR47_53330"/>
<dbReference type="eggNOG" id="COG2604">
    <property type="taxonomic scope" value="Bacteria"/>
</dbReference>
<dbReference type="AlphaFoldDB" id="C0Z6W1"/>
<organism evidence="2 3">
    <name type="scientific">Brevibacillus brevis (strain 47 / JCM 6285 / NBRC 100599)</name>
    <dbReference type="NCBI Taxonomy" id="358681"/>
    <lineage>
        <taxon>Bacteria</taxon>
        <taxon>Bacillati</taxon>
        <taxon>Bacillota</taxon>
        <taxon>Bacilli</taxon>
        <taxon>Bacillales</taxon>
        <taxon>Paenibacillaceae</taxon>
        <taxon>Brevibacillus</taxon>
    </lineage>
</organism>
<dbReference type="Proteomes" id="UP000001877">
    <property type="component" value="Chromosome"/>
</dbReference>
<dbReference type="Pfam" id="PF01973">
    <property type="entry name" value="MptE-like"/>
    <property type="match status" value="1"/>
</dbReference>
<proteinExistence type="predicted"/>
<dbReference type="PANTHER" id="PTHR41786:SF1">
    <property type="entry name" value="6-HYDROXYMETHYLPTERIN DIPHOSPHOKINASE MPTE-LIKE DOMAIN-CONTAINING PROTEIN"/>
    <property type="match status" value="1"/>
</dbReference>